<gene>
    <name evidence="2" type="ORF">Tci_630429</name>
</gene>
<feature type="non-terminal residue" evidence="2">
    <location>
        <position position="374"/>
    </location>
</feature>
<evidence type="ECO:0000256" key="1">
    <source>
        <dbReference type="SAM" id="MobiDB-lite"/>
    </source>
</evidence>
<sequence>MVAILEKSEHNVDFHPIVDFVEPSPLRYALTFKPTVYVSYIRQFWSTARIETTEEGTKILANVDGILRTITESSLRRNLKLKDEEGISSLLDAELFENLTLMGYNISPNQKFTFQKGQFSHQWKQYTRRARIAQSSALPPVADEPASPLRDVSQGEACHTISSFEAEQDRANIAKTSTLPPESTSRVTSLAADEGKLEITMLKARVKLLEDREGWVIEQSRDDALIKGVSLDEGEGVAEKGSNDIEEMINVLTSMDAATVLSCGFAEVPTGSGSIPTAGPPAAEAPTGIDVVPTAGLIFATATGEGSGTPTEPHHIPSPEAQQTSPTTLLSPTLLPVTIAAIPTVTPSDTPHLRQYTRRARIAQSSALPPVADE</sequence>
<name>A0A699JUT3_TANCI</name>
<accession>A0A699JUT3</accession>
<dbReference type="AlphaFoldDB" id="A0A699JUT3"/>
<reference evidence="2" key="1">
    <citation type="journal article" date="2019" name="Sci. Rep.">
        <title>Draft genome of Tanacetum cinerariifolium, the natural source of mosquito coil.</title>
        <authorList>
            <person name="Yamashiro T."/>
            <person name="Shiraishi A."/>
            <person name="Satake H."/>
            <person name="Nakayama K."/>
        </authorList>
    </citation>
    <scope>NUCLEOTIDE SEQUENCE</scope>
</reference>
<comment type="caution">
    <text evidence="2">The sequence shown here is derived from an EMBL/GenBank/DDBJ whole genome shotgun (WGS) entry which is preliminary data.</text>
</comment>
<feature type="region of interest" description="Disordered" evidence="1">
    <location>
        <begin position="303"/>
        <end position="327"/>
    </location>
</feature>
<protein>
    <recommendedName>
        <fullName evidence="3">Xylulose kinase-1</fullName>
    </recommendedName>
</protein>
<proteinExistence type="predicted"/>
<evidence type="ECO:0008006" key="3">
    <source>
        <dbReference type="Google" id="ProtNLM"/>
    </source>
</evidence>
<evidence type="ECO:0000313" key="2">
    <source>
        <dbReference type="EMBL" id="GFA58457.1"/>
    </source>
</evidence>
<organism evidence="2">
    <name type="scientific">Tanacetum cinerariifolium</name>
    <name type="common">Dalmatian daisy</name>
    <name type="synonym">Chrysanthemum cinerariifolium</name>
    <dbReference type="NCBI Taxonomy" id="118510"/>
    <lineage>
        <taxon>Eukaryota</taxon>
        <taxon>Viridiplantae</taxon>
        <taxon>Streptophyta</taxon>
        <taxon>Embryophyta</taxon>
        <taxon>Tracheophyta</taxon>
        <taxon>Spermatophyta</taxon>
        <taxon>Magnoliopsida</taxon>
        <taxon>eudicotyledons</taxon>
        <taxon>Gunneridae</taxon>
        <taxon>Pentapetalae</taxon>
        <taxon>asterids</taxon>
        <taxon>campanulids</taxon>
        <taxon>Asterales</taxon>
        <taxon>Asteraceae</taxon>
        <taxon>Asteroideae</taxon>
        <taxon>Anthemideae</taxon>
        <taxon>Anthemidinae</taxon>
        <taxon>Tanacetum</taxon>
    </lineage>
</organism>
<dbReference type="EMBL" id="BKCJ010449965">
    <property type="protein sequence ID" value="GFA58457.1"/>
    <property type="molecule type" value="Genomic_DNA"/>
</dbReference>